<organism evidence="2 3">
    <name type="scientific">Gossypium hirsutum</name>
    <name type="common">Upland cotton</name>
    <name type="synonym">Gossypium mexicanum</name>
    <dbReference type="NCBI Taxonomy" id="3635"/>
    <lineage>
        <taxon>Eukaryota</taxon>
        <taxon>Viridiplantae</taxon>
        <taxon>Streptophyta</taxon>
        <taxon>Embryophyta</taxon>
        <taxon>Tracheophyta</taxon>
        <taxon>Spermatophyta</taxon>
        <taxon>Magnoliopsida</taxon>
        <taxon>eudicotyledons</taxon>
        <taxon>Gunneridae</taxon>
        <taxon>Pentapetalae</taxon>
        <taxon>rosids</taxon>
        <taxon>malvids</taxon>
        <taxon>Malvales</taxon>
        <taxon>Malvaceae</taxon>
        <taxon>Malvoideae</taxon>
        <taxon>Gossypium</taxon>
    </lineage>
</organism>
<evidence type="ECO:0000259" key="1">
    <source>
        <dbReference type="Pfam" id="PF03732"/>
    </source>
</evidence>
<dbReference type="PANTHER" id="PTHR34482">
    <property type="entry name" value="DNA DAMAGE-INDUCIBLE PROTEIN 1-LIKE"/>
    <property type="match status" value="1"/>
</dbReference>
<dbReference type="Pfam" id="PF03732">
    <property type="entry name" value="Retrotrans_gag"/>
    <property type="match status" value="1"/>
</dbReference>
<sequence>MIDEWFVDYLRNRPNIPRPLLPPARPEGEVPQGVVPVRIGKAPMDKLRKYRGEEFRATIDDDQERAEFWLKNTMRVLNELSCTSEESLKCAVSLLKDTAYHWWKIVSSVALRESIIWEFFQAEFRKKYISQMFLDQKRKKFLVLKQGNRTMSKYEREFVRQVSMQVSGSNQR</sequence>
<protein>
    <recommendedName>
        <fullName evidence="1">Retrotransposon gag domain-containing protein</fullName>
    </recommendedName>
</protein>
<keyword evidence="2" id="KW-1185">Reference proteome</keyword>
<dbReference type="AlphaFoldDB" id="A0A1U8PIK9"/>
<dbReference type="Proteomes" id="UP000818029">
    <property type="component" value="Chromosome A11"/>
</dbReference>
<name>A0A1U8PIK9_GOSHI</name>
<dbReference type="KEGG" id="ghi:107958775"/>
<dbReference type="PANTHER" id="PTHR34482:SF36">
    <property type="entry name" value="RETROTRANSPOSON GAG DOMAIN-CONTAINING PROTEIN"/>
    <property type="match status" value="1"/>
</dbReference>
<dbReference type="RefSeq" id="XP_016750133.1">
    <property type="nucleotide sequence ID" value="XM_016894644.1"/>
</dbReference>
<proteinExistence type="predicted"/>
<dbReference type="InterPro" id="IPR005162">
    <property type="entry name" value="Retrotrans_gag_dom"/>
</dbReference>
<reference evidence="2" key="1">
    <citation type="journal article" date="2020" name="Nat. Genet.">
        <title>Genomic diversifications of five Gossypium allopolyploid species and their impact on cotton improvement.</title>
        <authorList>
            <person name="Chen Z.J."/>
            <person name="Sreedasyam A."/>
            <person name="Ando A."/>
            <person name="Song Q."/>
            <person name="De Santiago L.M."/>
            <person name="Hulse-Kemp A.M."/>
            <person name="Ding M."/>
            <person name="Ye W."/>
            <person name="Kirkbride R.C."/>
            <person name="Jenkins J."/>
            <person name="Plott C."/>
            <person name="Lovell J."/>
            <person name="Lin Y.M."/>
            <person name="Vaughn R."/>
            <person name="Liu B."/>
            <person name="Simpson S."/>
            <person name="Scheffler B.E."/>
            <person name="Wen L."/>
            <person name="Saski C.A."/>
            <person name="Grover C.E."/>
            <person name="Hu G."/>
            <person name="Conover J.L."/>
            <person name="Carlson J.W."/>
            <person name="Shu S."/>
            <person name="Boston L.B."/>
            <person name="Williams M."/>
            <person name="Peterson D.G."/>
            <person name="McGee K."/>
            <person name="Jones D.C."/>
            <person name="Wendel J.F."/>
            <person name="Stelly D.M."/>
            <person name="Grimwood J."/>
            <person name="Schmutz J."/>
        </authorList>
    </citation>
    <scope>NUCLEOTIDE SEQUENCE [LARGE SCALE GENOMIC DNA]</scope>
    <source>
        <strain evidence="2">cv. TM-1</strain>
    </source>
</reference>
<accession>A0A1U8PIK9</accession>
<dbReference type="GeneID" id="107958775"/>
<dbReference type="PaxDb" id="3635-A0A1U8PIK9"/>
<evidence type="ECO:0000313" key="3">
    <source>
        <dbReference type="RefSeq" id="XP_016750133.1"/>
    </source>
</evidence>
<reference evidence="3" key="2">
    <citation type="submission" date="2025-08" db="UniProtKB">
        <authorList>
            <consortium name="RefSeq"/>
        </authorList>
    </citation>
    <scope>IDENTIFICATION</scope>
</reference>
<feature type="domain" description="Retrotransposon gag" evidence="1">
    <location>
        <begin position="90"/>
        <end position="161"/>
    </location>
</feature>
<gene>
    <name evidence="3" type="primary">LOC107958775</name>
</gene>
<dbReference type="OrthoDB" id="2272416at2759"/>
<evidence type="ECO:0000313" key="2">
    <source>
        <dbReference type="Proteomes" id="UP000818029"/>
    </source>
</evidence>